<name>A0ABM0UT56_CAMSA</name>
<dbReference type="PROSITE" id="PS51257">
    <property type="entry name" value="PROKAR_LIPOPROTEIN"/>
    <property type="match status" value="1"/>
</dbReference>
<dbReference type="Proteomes" id="UP000694864">
    <property type="component" value="Chromosome 11"/>
</dbReference>
<evidence type="ECO:0000256" key="1">
    <source>
        <dbReference type="SAM" id="SignalP"/>
    </source>
</evidence>
<reference evidence="2" key="1">
    <citation type="journal article" date="2014" name="Nat. Commun.">
        <title>The emerging biofuel crop Camelina sativa retains a highly undifferentiated hexaploid genome structure.</title>
        <authorList>
            <person name="Kagale S."/>
            <person name="Koh C."/>
            <person name="Nixon J."/>
            <person name="Bollina V."/>
            <person name="Clarke W.E."/>
            <person name="Tuteja R."/>
            <person name="Spillane C."/>
            <person name="Robinson S.J."/>
            <person name="Links M.G."/>
            <person name="Clarke C."/>
            <person name="Higgins E.E."/>
            <person name="Huebert T."/>
            <person name="Sharpe A.G."/>
            <person name="Parkin I.A."/>
        </authorList>
    </citation>
    <scope>NUCLEOTIDE SEQUENCE [LARGE SCALE GENOMIC DNA]</scope>
    <source>
        <strain evidence="2">cv. DH55</strain>
    </source>
</reference>
<keyword evidence="1" id="KW-0732">Signal</keyword>
<reference evidence="3" key="2">
    <citation type="submission" date="2025-08" db="UniProtKB">
        <authorList>
            <consortium name="RefSeq"/>
        </authorList>
    </citation>
    <scope>IDENTIFICATION</scope>
    <source>
        <tissue evidence="3">Leaf</tissue>
    </source>
</reference>
<keyword evidence="2" id="KW-1185">Reference proteome</keyword>
<dbReference type="GeneID" id="104728656"/>
<evidence type="ECO:0000313" key="3">
    <source>
        <dbReference type="RefSeq" id="XP_010445913.1"/>
    </source>
</evidence>
<feature type="chain" id="PRO_5047043472" evidence="1">
    <location>
        <begin position="23"/>
        <end position="66"/>
    </location>
</feature>
<sequence length="66" mass="7390">MKKSVLFSTLLMLVLSCKNVFGRNVVQIVIGFCQECAHNCLKRKRVIDECQSFLCHCSIKSIGVGL</sequence>
<accession>A0ABM0UT56</accession>
<organism evidence="2 3">
    <name type="scientific">Camelina sativa</name>
    <name type="common">False flax</name>
    <name type="synonym">Myagrum sativum</name>
    <dbReference type="NCBI Taxonomy" id="90675"/>
    <lineage>
        <taxon>Eukaryota</taxon>
        <taxon>Viridiplantae</taxon>
        <taxon>Streptophyta</taxon>
        <taxon>Embryophyta</taxon>
        <taxon>Tracheophyta</taxon>
        <taxon>Spermatophyta</taxon>
        <taxon>Magnoliopsida</taxon>
        <taxon>eudicotyledons</taxon>
        <taxon>Gunneridae</taxon>
        <taxon>Pentapetalae</taxon>
        <taxon>rosids</taxon>
        <taxon>malvids</taxon>
        <taxon>Brassicales</taxon>
        <taxon>Brassicaceae</taxon>
        <taxon>Camelineae</taxon>
        <taxon>Camelina</taxon>
    </lineage>
</organism>
<proteinExistence type="predicted"/>
<feature type="signal peptide" evidence="1">
    <location>
        <begin position="1"/>
        <end position="22"/>
    </location>
</feature>
<protein>
    <submittedName>
        <fullName evidence="3">Defensin-like protein 222</fullName>
    </submittedName>
</protein>
<evidence type="ECO:0000313" key="2">
    <source>
        <dbReference type="Proteomes" id="UP000694864"/>
    </source>
</evidence>
<gene>
    <name evidence="3" type="primary">LOC104728656</name>
</gene>
<dbReference type="RefSeq" id="XP_010445913.1">
    <property type="nucleotide sequence ID" value="XM_010447611.1"/>
</dbReference>